<dbReference type="KEGG" id="ams:AMIS_31030"/>
<evidence type="ECO:0000313" key="3">
    <source>
        <dbReference type="Proteomes" id="UP000007882"/>
    </source>
</evidence>
<dbReference type="AlphaFoldDB" id="I0H5N6"/>
<dbReference type="InterPro" id="IPR007076">
    <property type="entry name" value="TfoX_N"/>
</dbReference>
<evidence type="ECO:0000259" key="1">
    <source>
        <dbReference type="Pfam" id="PF04993"/>
    </source>
</evidence>
<dbReference type="STRING" id="512565.AMIS_31030"/>
<dbReference type="SUPFAM" id="SSF159894">
    <property type="entry name" value="YgaC/TfoX-N like"/>
    <property type="match status" value="1"/>
</dbReference>
<dbReference type="Pfam" id="PF04993">
    <property type="entry name" value="TfoX_N"/>
    <property type="match status" value="1"/>
</dbReference>
<name>I0H5N6_ACTM4</name>
<dbReference type="HOGENOM" id="CLU_136016_4_1_11"/>
<organism evidence="2 3">
    <name type="scientific">Actinoplanes missouriensis (strain ATCC 14538 / DSM 43046 / CBS 188.64 / JCM 3121 / NBRC 102363 / NCIMB 12654 / NRRL B-3342 / UNCC 431)</name>
    <dbReference type="NCBI Taxonomy" id="512565"/>
    <lineage>
        <taxon>Bacteria</taxon>
        <taxon>Bacillati</taxon>
        <taxon>Actinomycetota</taxon>
        <taxon>Actinomycetes</taxon>
        <taxon>Micromonosporales</taxon>
        <taxon>Micromonosporaceae</taxon>
        <taxon>Actinoplanes</taxon>
    </lineage>
</organism>
<evidence type="ECO:0000313" key="2">
    <source>
        <dbReference type="EMBL" id="BAL88323.1"/>
    </source>
</evidence>
<dbReference type="Proteomes" id="UP000007882">
    <property type="component" value="Chromosome"/>
</dbReference>
<proteinExistence type="predicted"/>
<dbReference type="PATRIC" id="fig|512565.3.peg.3102"/>
<gene>
    <name evidence="2" type="ordered locus">AMIS_31030</name>
</gene>
<dbReference type="OrthoDB" id="214902at2"/>
<accession>I0H5N6</accession>
<keyword evidence="3" id="KW-1185">Reference proteome</keyword>
<dbReference type="EMBL" id="AP012319">
    <property type="protein sequence ID" value="BAL88323.1"/>
    <property type="molecule type" value="Genomic_DNA"/>
</dbReference>
<feature type="domain" description="TfoX N-terminal" evidence="1">
    <location>
        <begin position="19"/>
        <end position="101"/>
    </location>
</feature>
<protein>
    <recommendedName>
        <fullName evidence="1">TfoX N-terminal domain-containing protein</fullName>
    </recommendedName>
</protein>
<dbReference type="eggNOG" id="COG3070">
    <property type="taxonomic scope" value="Bacteria"/>
</dbReference>
<sequence length="112" mass="12554">MGYDRELAERIREVLSGRPVREVSMFGGLTFMVNDKIAVTANTGGDLMVRCDPDRVDDLLDRDGAQWPSMRGRRMSKGWIVVESGRVQSDEDLRSWIEEALTYNAKTTGGGE</sequence>
<reference evidence="2 3" key="1">
    <citation type="submission" date="2012-02" db="EMBL/GenBank/DDBJ databases">
        <title>Complete genome sequence of Actinoplanes missouriensis 431 (= NBRC 102363).</title>
        <authorList>
            <person name="Ohnishi Y."/>
            <person name="Ishikawa J."/>
            <person name="Sekine M."/>
            <person name="Hosoyama A."/>
            <person name="Harada T."/>
            <person name="Narita H."/>
            <person name="Hata T."/>
            <person name="Konno Y."/>
            <person name="Tutikane K."/>
            <person name="Fujita N."/>
            <person name="Horinouchi S."/>
            <person name="Hayakawa M."/>
        </authorList>
    </citation>
    <scope>NUCLEOTIDE SEQUENCE [LARGE SCALE GENOMIC DNA]</scope>
    <source>
        <strain evidence="3">ATCC 14538 / DSM 43046 / CBS 188.64 / JCM 3121 / NBRC 102363 / NCIMB 12654 / NRRL B-3342 / UNCC 431</strain>
    </source>
</reference>
<dbReference type="Gene3D" id="3.30.1460.30">
    <property type="entry name" value="YgaC/TfoX-N like chaperone"/>
    <property type="match status" value="1"/>
</dbReference>
<dbReference type="RefSeq" id="WP_014443218.1">
    <property type="nucleotide sequence ID" value="NC_017093.1"/>
</dbReference>